<organism evidence="1 2">
    <name type="scientific">Erwinia phage pEa_SNUABM_32</name>
    <dbReference type="NCBI Taxonomy" id="2869555"/>
    <lineage>
        <taxon>Viruses</taxon>
        <taxon>Duplodnaviria</taxon>
        <taxon>Heunggongvirae</taxon>
        <taxon>Uroviricota</taxon>
        <taxon>Caudoviricetes</taxon>
        <taxon>Alexandravirus</taxon>
        <taxon>Alexandravirus SNUABM32</taxon>
    </lineage>
</organism>
<evidence type="ECO:0000313" key="2">
    <source>
        <dbReference type="Proteomes" id="UP000827788"/>
    </source>
</evidence>
<reference evidence="1 2" key="1">
    <citation type="submission" date="2021-06" db="EMBL/GenBank/DDBJ databases">
        <title>Complete genome sequence of Erwinia phage pEa_SNUABM_32.</title>
        <authorList>
            <person name="Kim S.G."/>
            <person name="Park S.C."/>
        </authorList>
    </citation>
    <scope>NUCLEOTIDE SEQUENCE [LARGE SCALE GENOMIC DNA]</scope>
</reference>
<sequence length="301" mass="32585">MLFVPSKRTAQKHMIERSLFLFEASTPKPDMGTLTWNGFVKLCAEKSVTSARDYPTNGEIPLNPAAGVSADGTRRWLHTRLVSHTYSSNNGTVTGTLAPVNQPTVPSYRYMERQFALNLSDPLGMITVPTGDSIPQAKAAYGIDRTLNIVANGQLNSQQGNNMYTTNMGVFVYPETLDSFTNVAGPSYAWSSNGNIVMGANGVPANRLQYAVTYKNINFNNSGGSFFSIYWGTPNLYHPITGGTPGVAVPTWGMAAFVNEKSTLLIALVAESDLAHVTPVLDGYGTAALSFSIQPQYIFDM</sequence>
<keyword evidence="2" id="KW-1185">Reference proteome</keyword>
<proteinExistence type="predicted"/>
<dbReference type="EMBL" id="MZ443774">
    <property type="protein sequence ID" value="QZE56969.1"/>
    <property type="molecule type" value="Genomic_DNA"/>
</dbReference>
<accession>A0AAE7XII3</accession>
<gene>
    <name evidence="1" type="ORF">pEaSNUABM32_00096</name>
</gene>
<dbReference type="Proteomes" id="UP000827788">
    <property type="component" value="Segment"/>
</dbReference>
<name>A0AAE7XII3_9CAUD</name>
<protein>
    <submittedName>
        <fullName evidence="1">Uncharacterized protein</fullName>
    </submittedName>
</protein>
<evidence type="ECO:0000313" key="1">
    <source>
        <dbReference type="EMBL" id="QZE56969.1"/>
    </source>
</evidence>